<evidence type="ECO:0000313" key="2">
    <source>
        <dbReference type="EMBL" id="KUM25977.1"/>
    </source>
</evidence>
<dbReference type="SUPFAM" id="SSF56672">
    <property type="entry name" value="DNA/RNA polymerases"/>
    <property type="match status" value="1"/>
</dbReference>
<protein>
    <recommendedName>
        <fullName evidence="1">Reverse transcriptase domain-containing protein</fullName>
    </recommendedName>
</protein>
<dbReference type="EMBL" id="LPWA01000110">
    <property type="protein sequence ID" value="KUM25977.1"/>
    <property type="molecule type" value="Genomic_DNA"/>
</dbReference>
<dbReference type="AlphaFoldDB" id="A0A101KS55"/>
<dbReference type="Proteomes" id="UP000053176">
    <property type="component" value="Unassembled WGS sequence"/>
</dbReference>
<reference evidence="2 3" key="1">
    <citation type="submission" date="2015-12" db="EMBL/GenBank/DDBJ databases">
        <title>Draft genome sequence of Mesorhizobium sp. UFLA 01-765, a multitolerant efficient symbiont and plant-growth promoting strain isolated from Zn-mining soil using Leucaena leucocephala as a trap plant.</title>
        <authorList>
            <person name="Rangel W.M."/>
            <person name="Thijs S."/>
            <person name="Longatti S.M."/>
            <person name="Moreira F.M."/>
            <person name="Weyens N."/>
            <person name="Vangronsveld J."/>
            <person name="Van Hamme J.D."/>
            <person name="Bottos E.M."/>
            <person name="Rineau F."/>
        </authorList>
    </citation>
    <scope>NUCLEOTIDE SEQUENCE [LARGE SCALE GENOMIC DNA]</scope>
    <source>
        <strain evidence="2 3">UFLA 01-765</strain>
    </source>
</reference>
<organism evidence="2 3">
    <name type="scientific">Rhizobium loti</name>
    <name type="common">Mesorhizobium loti</name>
    <dbReference type="NCBI Taxonomy" id="381"/>
    <lineage>
        <taxon>Bacteria</taxon>
        <taxon>Pseudomonadati</taxon>
        <taxon>Pseudomonadota</taxon>
        <taxon>Alphaproteobacteria</taxon>
        <taxon>Hyphomicrobiales</taxon>
        <taxon>Phyllobacteriaceae</taxon>
        <taxon>Mesorhizobium</taxon>
    </lineage>
</organism>
<dbReference type="Pfam" id="PF00078">
    <property type="entry name" value="RVT_1"/>
    <property type="match status" value="1"/>
</dbReference>
<feature type="domain" description="Reverse transcriptase" evidence="1">
    <location>
        <begin position="3"/>
        <end position="242"/>
    </location>
</feature>
<comment type="caution">
    <text evidence="2">The sequence shown here is derived from an EMBL/GenBank/DDBJ whole genome shotgun (WGS) entry which is preliminary data.</text>
</comment>
<dbReference type="InterPro" id="IPR043502">
    <property type="entry name" value="DNA/RNA_pol_sf"/>
</dbReference>
<proteinExistence type="predicted"/>
<evidence type="ECO:0000313" key="3">
    <source>
        <dbReference type="Proteomes" id="UP000053176"/>
    </source>
</evidence>
<sequence>MSELADLIFCKAVSEIAYAKAAPKAANGLRVTIDFALVDKARAHLVRISFGSLVTYADNQAGVRGAGLNEAVARTRALFLDKRYTYVAELDIQNCFGSVAVEELGHKFGIPKWVLDGFMTTKRKEEEGKIVPRNNYTRKEWNRIIEIMGYGLPQGSPASPLFAYSFIRGALEEFVRRFGKRVAVVNYCDNFLVLAPGRESMLHAIEFLRSVLKRHSAERFVLNPRSDVRRIADGINFLGYRFRRRRGQPVVDLPSERTTAYRRALRMRLAEIERPTGRLICDHETKLRDLSGWLRGILSSFNHASEAQFQAMWQARVIRRYRDSPAVIELLRWIGRMAPSDGGRRQALFEPPSPWDTRRFERWLRVPAWQRAIKSGQLSHEVATSAASFVLSKPWEKILPPRDLATRCKILPLAR</sequence>
<name>A0A101KS55_RHILI</name>
<accession>A0A101KS55</accession>
<evidence type="ECO:0000259" key="1">
    <source>
        <dbReference type="PROSITE" id="PS50878"/>
    </source>
</evidence>
<gene>
    <name evidence="2" type="ORF">AU467_23570</name>
</gene>
<dbReference type="InterPro" id="IPR000477">
    <property type="entry name" value="RT_dom"/>
</dbReference>
<dbReference type="PROSITE" id="PS50878">
    <property type="entry name" value="RT_POL"/>
    <property type="match status" value="1"/>
</dbReference>